<evidence type="ECO:0000256" key="3">
    <source>
        <dbReference type="ARBA" id="ARBA00022722"/>
    </source>
</evidence>
<dbReference type="PANTHER" id="PTHR38039">
    <property type="entry name" value="TOXIN YOEB"/>
    <property type="match status" value="1"/>
</dbReference>
<dbReference type="GO" id="GO:0045892">
    <property type="term" value="P:negative regulation of DNA-templated transcription"/>
    <property type="evidence" value="ECO:0007669"/>
    <property type="project" value="TreeGrafter"/>
</dbReference>
<dbReference type="GO" id="GO:0006401">
    <property type="term" value="P:RNA catabolic process"/>
    <property type="evidence" value="ECO:0007669"/>
    <property type="project" value="InterPro"/>
</dbReference>
<keyword evidence="3" id="KW-0540">Nuclease</keyword>
<dbReference type="GO" id="GO:0016787">
    <property type="term" value="F:hydrolase activity"/>
    <property type="evidence" value="ECO:0007669"/>
    <property type="project" value="UniProtKB-KW"/>
</dbReference>
<organism evidence="7 8">
    <name type="scientific">Vandammella animalimorsus</name>
    <dbReference type="NCBI Taxonomy" id="2029117"/>
    <lineage>
        <taxon>Bacteria</taxon>
        <taxon>Pseudomonadati</taxon>
        <taxon>Pseudomonadota</taxon>
        <taxon>Betaproteobacteria</taxon>
        <taxon>Burkholderiales</taxon>
        <taxon>Comamonadaceae</taxon>
        <taxon>Vandammella</taxon>
    </lineage>
</organism>
<evidence type="ECO:0000256" key="5">
    <source>
        <dbReference type="ARBA" id="ARBA00022801"/>
    </source>
</evidence>
<dbReference type="Proteomes" id="UP000217999">
    <property type="component" value="Unassembled WGS sequence"/>
</dbReference>
<dbReference type="Gene3D" id="3.30.2310.20">
    <property type="entry name" value="RelE-like"/>
    <property type="match status" value="1"/>
</dbReference>
<dbReference type="AlphaFoldDB" id="A0A2A2ADM5"/>
<dbReference type="InterPro" id="IPR009614">
    <property type="entry name" value="YoeB_toxin"/>
</dbReference>
<dbReference type="RefSeq" id="WP_095548714.1">
    <property type="nucleotide sequence ID" value="NZ_NSJF01000001.1"/>
</dbReference>
<keyword evidence="5" id="KW-0378">Hydrolase</keyword>
<comment type="caution">
    <text evidence="7">The sequence shown here is derived from an EMBL/GenBank/DDBJ whole genome shotgun (WGS) entry which is preliminary data.</text>
</comment>
<dbReference type="InterPro" id="IPR035093">
    <property type="entry name" value="RelE/ParE_toxin_dom_sf"/>
</dbReference>
<dbReference type="Pfam" id="PF06769">
    <property type="entry name" value="YoeB_toxin"/>
    <property type="match status" value="1"/>
</dbReference>
<evidence type="ECO:0000256" key="1">
    <source>
        <dbReference type="ARBA" id="ARBA00008172"/>
    </source>
</evidence>
<accession>A0A2A2ADM5</accession>
<proteinExistence type="inferred from homology"/>
<evidence type="ECO:0000313" key="8">
    <source>
        <dbReference type="Proteomes" id="UP000217999"/>
    </source>
</evidence>
<keyword evidence="2" id="KW-1277">Toxin-antitoxin system</keyword>
<evidence type="ECO:0000256" key="2">
    <source>
        <dbReference type="ARBA" id="ARBA00022649"/>
    </source>
</evidence>
<name>A0A2A2ADM5_9BURK</name>
<evidence type="ECO:0000256" key="4">
    <source>
        <dbReference type="ARBA" id="ARBA00022759"/>
    </source>
</evidence>
<dbReference type="GO" id="GO:0004519">
    <property type="term" value="F:endonuclease activity"/>
    <property type="evidence" value="ECO:0007669"/>
    <property type="project" value="UniProtKB-KW"/>
</dbReference>
<evidence type="ECO:0000256" key="6">
    <source>
        <dbReference type="ARBA" id="ARBA00030388"/>
    </source>
</evidence>
<dbReference type="PANTHER" id="PTHR38039:SF1">
    <property type="entry name" value="TOXIN YOEB"/>
    <property type="match status" value="1"/>
</dbReference>
<keyword evidence="4" id="KW-0255">Endonuclease</keyword>
<comment type="similarity">
    <text evidence="1">Belongs to the YoeB family.</text>
</comment>
<dbReference type="EMBL" id="NSJF01000001">
    <property type="protein sequence ID" value="PAT35841.1"/>
    <property type="molecule type" value="Genomic_DNA"/>
</dbReference>
<gene>
    <name evidence="7" type="ORF">CK620_00790</name>
</gene>
<dbReference type="NCBIfam" id="TIGR02116">
    <property type="entry name" value="toxin_Txe_YoeB"/>
    <property type="match status" value="1"/>
</dbReference>
<protein>
    <recommendedName>
        <fullName evidence="6">Putative mRNA interferase YoeB</fullName>
    </recommendedName>
</protein>
<reference evidence="7 8" key="1">
    <citation type="submission" date="2017-08" db="EMBL/GenBank/DDBJ databases">
        <title>WGS of Clinical strains of the CDC Group NO-1 linked to zoonotic infections in humans.</title>
        <authorList>
            <person name="Bernier A.-M."/>
            <person name="Bernard K."/>
        </authorList>
    </citation>
    <scope>NUCLEOTIDE SEQUENCE [LARGE SCALE GENOMIC DNA]</scope>
    <source>
        <strain evidence="7 8">NML03-0146</strain>
    </source>
</reference>
<sequence>MISFEDAAWDDYLWWQQHDRQVLGKLNRLIRDIQRDPFGGIGKPEALKNELSGFWSRRITDEHRVVYRMEGEELVIAQCRGHYDD</sequence>
<dbReference type="SUPFAM" id="SSF143011">
    <property type="entry name" value="RelE-like"/>
    <property type="match status" value="1"/>
</dbReference>
<evidence type="ECO:0000313" key="7">
    <source>
        <dbReference type="EMBL" id="PAT35841.1"/>
    </source>
</evidence>